<feature type="compositionally biased region" description="Basic and acidic residues" evidence="1">
    <location>
        <begin position="350"/>
        <end position="366"/>
    </location>
</feature>
<dbReference type="EMBL" id="JAJVDC020000003">
    <property type="protein sequence ID" value="KAL1637378.1"/>
    <property type="molecule type" value="Genomic_DNA"/>
</dbReference>
<feature type="transmembrane region" description="Helical" evidence="2">
    <location>
        <begin position="91"/>
        <end position="113"/>
    </location>
</feature>
<keyword evidence="4" id="KW-1185">Reference proteome</keyword>
<feature type="transmembrane region" description="Helical" evidence="2">
    <location>
        <begin position="133"/>
        <end position="154"/>
    </location>
</feature>
<feature type="region of interest" description="Disordered" evidence="1">
    <location>
        <begin position="403"/>
        <end position="451"/>
    </location>
</feature>
<keyword evidence="2" id="KW-0812">Transmembrane</keyword>
<reference evidence="3 4" key="1">
    <citation type="submission" date="2024-02" db="EMBL/GenBank/DDBJ databases">
        <title>De novo assembly and annotation of 12 fungi associated with fruit tree decline syndrome in Ontario, Canada.</title>
        <authorList>
            <person name="Sulman M."/>
            <person name="Ellouze W."/>
            <person name="Ilyukhin E."/>
        </authorList>
    </citation>
    <scope>NUCLEOTIDE SEQUENCE [LARGE SCALE GENOMIC DNA]</scope>
    <source>
        <strain evidence="3 4">M1-105</strain>
    </source>
</reference>
<evidence type="ECO:0000256" key="1">
    <source>
        <dbReference type="SAM" id="MobiDB-lite"/>
    </source>
</evidence>
<gene>
    <name evidence="3" type="ORF">SLS56_000516</name>
</gene>
<feature type="transmembrane region" description="Helical" evidence="2">
    <location>
        <begin position="225"/>
        <end position="244"/>
    </location>
</feature>
<keyword evidence="2" id="KW-0472">Membrane</keyword>
<protein>
    <recommendedName>
        <fullName evidence="5">Integral membrane protein</fullName>
    </recommendedName>
</protein>
<feature type="region of interest" description="Disordered" evidence="1">
    <location>
        <begin position="292"/>
        <end position="329"/>
    </location>
</feature>
<feature type="region of interest" description="Disordered" evidence="1">
    <location>
        <begin position="348"/>
        <end position="377"/>
    </location>
</feature>
<feature type="transmembrane region" description="Helical" evidence="2">
    <location>
        <begin position="20"/>
        <end position="41"/>
    </location>
</feature>
<dbReference type="Proteomes" id="UP001521116">
    <property type="component" value="Unassembled WGS sequence"/>
</dbReference>
<evidence type="ECO:0000256" key="2">
    <source>
        <dbReference type="SAM" id="Phobius"/>
    </source>
</evidence>
<comment type="caution">
    <text evidence="3">The sequence shown here is derived from an EMBL/GenBank/DDBJ whole genome shotgun (WGS) entry which is preliminary data.</text>
</comment>
<dbReference type="PANTHER" id="PTHR35179">
    <property type="entry name" value="PROTEIN CBG02620"/>
    <property type="match status" value="1"/>
</dbReference>
<name>A0ABR3TCV6_9PEZI</name>
<organism evidence="3 4">
    <name type="scientific">Neofusicoccum ribis</name>
    <dbReference type="NCBI Taxonomy" id="45134"/>
    <lineage>
        <taxon>Eukaryota</taxon>
        <taxon>Fungi</taxon>
        <taxon>Dikarya</taxon>
        <taxon>Ascomycota</taxon>
        <taxon>Pezizomycotina</taxon>
        <taxon>Dothideomycetes</taxon>
        <taxon>Dothideomycetes incertae sedis</taxon>
        <taxon>Botryosphaeriales</taxon>
        <taxon>Botryosphaeriaceae</taxon>
        <taxon>Neofusicoccum</taxon>
    </lineage>
</organism>
<proteinExistence type="predicted"/>
<feature type="compositionally biased region" description="Polar residues" evidence="1">
    <location>
        <begin position="367"/>
        <end position="377"/>
    </location>
</feature>
<evidence type="ECO:0008006" key="5">
    <source>
        <dbReference type="Google" id="ProtNLM"/>
    </source>
</evidence>
<feature type="transmembrane region" description="Helical" evidence="2">
    <location>
        <begin position="61"/>
        <end position="85"/>
    </location>
</feature>
<sequence length="451" mass="51852">MFTTLLSPHFELEPVTQDDMNLASLTWGFTLGFGLLTTWTAMKQTYSAYDRHGWRKLNNPYIWMIWLEIAVCLAFSIICWMYLRGAIPPSFAFYFCILTTWALQVQFLLQIIINRVSVLLVDRRHAYRIKVGVATLITAVNISVYCIWVGWLHLRNQLSTDALKIPARLQISKGYIHLNDVWDRIEKVIYLIVDACLNWYFVKVVQDRLVRQGFRKYESVVKFNLYIIGFSLSMDVLIISMMSLKNSFVYMQFHPLAYIVKLNIEMSMADLIARVTRSASIDRRTNNRSRHLQYSTTAYSVSDKADNGPVKRASARISTTQAPSHHARARHIDIDEEALELQDLAGLEQSHGREEISEVSQERERATSPSPSRLMVNRTQEFQIRIEELSSSENSVAARAAVAGFEGYDRRPGEEDERPLRKEEAPLQDVPPNDQQKYGLSTRVWGPLGTS</sequence>
<accession>A0ABR3TCV6</accession>
<dbReference type="PANTHER" id="PTHR35179:SF1">
    <property type="entry name" value="INTEGRAL MEMBRANE PROTEIN"/>
    <property type="match status" value="1"/>
</dbReference>
<evidence type="ECO:0000313" key="4">
    <source>
        <dbReference type="Proteomes" id="UP001521116"/>
    </source>
</evidence>
<evidence type="ECO:0000313" key="3">
    <source>
        <dbReference type="EMBL" id="KAL1637378.1"/>
    </source>
</evidence>
<keyword evidence="2" id="KW-1133">Transmembrane helix</keyword>
<feature type="compositionally biased region" description="Basic and acidic residues" evidence="1">
    <location>
        <begin position="407"/>
        <end position="425"/>
    </location>
</feature>